<protein>
    <submittedName>
        <fullName evidence="1">Uncharacterized protein</fullName>
    </submittedName>
</protein>
<dbReference type="EMBL" id="FN654452">
    <property type="protein sequence ID" value="CBY33839.1"/>
    <property type="molecule type" value="Genomic_DNA"/>
</dbReference>
<dbReference type="AlphaFoldDB" id="E4YE89"/>
<dbReference type="Proteomes" id="UP000011014">
    <property type="component" value="Unassembled WGS sequence"/>
</dbReference>
<proteinExistence type="predicted"/>
<organism evidence="1">
    <name type="scientific">Oikopleura dioica</name>
    <name type="common">Tunicate</name>
    <dbReference type="NCBI Taxonomy" id="34765"/>
    <lineage>
        <taxon>Eukaryota</taxon>
        <taxon>Metazoa</taxon>
        <taxon>Chordata</taxon>
        <taxon>Tunicata</taxon>
        <taxon>Appendicularia</taxon>
        <taxon>Copelata</taxon>
        <taxon>Oikopleuridae</taxon>
        <taxon>Oikopleura</taxon>
    </lineage>
</organism>
<gene>
    <name evidence="1" type="ORF">GSOID_T00021793001</name>
</gene>
<evidence type="ECO:0000313" key="1">
    <source>
        <dbReference type="EMBL" id="CBY33839.1"/>
    </source>
</evidence>
<feature type="non-terminal residue" evidence="1">
    <location>
        <position position="1"/>
    </location>
</feature>
<sequence length="28" mass="3431">KTRMEYSRAIRWRQQGATLLFQKYLKTG</sequence>
<accession>E4YE89</accession>
<reference evidence="1" key="1">
    <citation type="journal article" date="2010" name="Science">
        <title>Plasticity of animal genome architecture unmasked by rapid evolution of a pelagic tunicate.</title>
        <authorList>
            <person name="Denoeud F."/>
            <person name="Henriet S."/>
            <person name="Mungpakdee S."/>
            <person name="Aury J.M."/>
            <person name="Da Silva C."/>
            <person name="Brinkmann H."/>
            <person name="Mikhaleva J."/>
            <person name="Olsen L.C."/>
            <person name="Jubin C."/>
            <person name="Canestro C."/>
            <person name="Bouquet J.M."/>
            <person name="Danks G."/>
            <person name="Poulain J."/>
            <person name="Campsteijn C."/>
            <person name="Adamski M."/>
            <person name="Cross I."/>
            <person name="Yadetie F."/>
            <person name="Muffato M."/>
            <person name="Louis A."/>
            <person name="Butcher S."/>
            <person name="Tsagkogeorga G."/>
            <person name="Konrad A."/>
            <person name="Singh S."/>
            <person name="Jensen M.F."/>
            <person name="Cong E.H."/>
            <person name="Eikeseth-Otteraa H."/>
            <person name="Noel B."/>
            <person name="Anthouard V."/>
            <person name="Porcel B.M."/>
            <person name="Kachouri-Lafond R."/>
            <person name="Nishino A."/>
            <person name="Ugolini M."/>
            <person name="Chourrout P."/>
            <person name="Nishida H."/>
            <person name="Aasland R."/>
            <person name="Huzurbazar S."/>
            <person name="Westhof E."/>
            <person name="Delsuc F."/>
            <person name="Lehrach H."/>
            <person name="Reinhardt R."/>
            <person name="Weissenbach J."/>
            <person name="Roy S.W."/>
            <person name="Artiguenave F."/>
            <person name="Postlethwait J.H."/>
            <person name="Manak J.R."/>
            <person name="Thompson E.M."/>
            <person name="Jaillon O."/>
            <person name="Du Pasquier L."/>
            <person name="Boudinot P."/>
            <person name="Liberles D.A."/>
            <person name="Volff J.N."/>
            <person name="Philippe H."/>
            <person name="Lenhard B."/>
            <person name="Roest Crollius H."/>
            <person name="Wincker P."/>
            <person name="Chourrout D."/>
        </authorList>
    </citation>
    <scope>NUCLEOTIDE SEQUENCE [LARGE SCALE GENOMIC DNA]</scope>
</reference>
<name>E4YE89_OIKDI</name>